<protein>
    <submittedName>
        <fullName evidence="1">Uncharacterized protein</fullName>
    </submittedName>
</protein>
<gene>
    <name evidence="1" type="ORF">LCGC14_0311130</name>
</gene>
<comment type="caution">
    <text evidence="1">The sequence shown here is derived from an EMBL/GenBank/DDBJ whole genome shotgun (WGS) entry which is preliminary data.</text>
</comment>
<proteinExistence type="predicted"/>
<organism evidence="1">
    <name type="scientific">marine sediment metagenome</name>
    <dbReference type="NCBI Taxonomy" id="412755"/>
    <lineage>
        <taxon>unclassified sequences</taxon>
        <taxon>metagenomes</taxon>
        <taxon>ecological metagenomes</taxon>
    </lineage>
</organism>
<sequence>MTKPNPRNYQSHFDSSLFARYHRDIYMPDNVYAGALGFLPPSSSSLILSSHYLDVMADRHLPKKLHMPSSSFDLDIVDVTVVRTTWAVYRVMIRTPWFWSKGRQARHDLCIVLEGDYSVVTAYWISRNDQHETLDGDLYEKEVVE</sequence>
<accession>A0A0F9TME6</accession>
<dbReference type="AlphaFoldDB" id="A0A0F9TME6"/>
<name>A0A0F9TME6_9ZZZZ</name>
<reference evidence="1" key="1">
    <citation type="journal article" date="2015" name="Nature">
        <title>Complex archaea that bridge the gap between prokaryotes and eukaryotes.</title>
        <authorList>
            <person name="Spang A."/>
            <person name="Saw J.H."/>
            <person name="Jorgensen S.L."/>
            <person name="Zaremba-Niedzwiedzka K."/>
            <person name="Martijn J."/>
            <person name="Lind A.E."/>
            <person name="van Eijk R."/>
            <person name="Schleper C."/>
            <person name="Guy L."/>
            <person name="Ettema T.J."/>
        </authorList>
    </citation>
    <scope>NUCLEOTIDE SEQUENCE</scope>
</reference>
<dbReference type="EMBL" id="LAZR01000203">
    <property type="protein sequence ID" value="KKN82300.1"/>
    <property type="molecule type" value="Genomic_DNA"/>
</dbReference>
<evidence type="ECO:0000313" key="1">
    <source>
        <dbReference type="EMBL" id="KKN82300.1"/>
    </source>
</evidence>